<feature type="domain" description="TIR" evidence="2">
    <location>
        <begin position="206"/>
        <end position="320"/>
    </location>
</feature>
<dbReference type="AlphaFoldDB" id="C3Z670"/>
<evidence type="ECO:0000256" key="1">
    <source>
        <dbReference type="SAM" id="MobiDB-lite"/>
    </source>
</evidence>
<dbReference type="InterPro" id="IPR035897">
    <property type="entry name" value="Toll_tir_struct_dom_sf"/>
</dbReference>
<proteinExistence type="predicted"/>
<dbReference type="InParanoid" id="C3Z670"/>
<feature type="compositionally biased region" description="Polar residues" evidence="1">
    <location>
        <begin position="51"/>
        <end position="61"/>
    </location>
</feature>
<organism>
    <name type="scientific">Branchiostoma floridae</name>
    <name type="common">Florida lancelet</name>
    <name type="synonym">Amphioxus</name>
    <dbReference type="NCBI Taxonomy" id="7739"/>
    <lineage>
        <taxon>Eukaryota</taxon>
        <taxon>Metazoa</taxon>
        <taxon>Chordata</taxon>
        <taxon>Cephalochordata</taxon>
        <taxon>Leptocardii</taxon>
        <taxon>Amphioxiformes</taxon>
        <taxon>Branchiostomatidae</taxon>
        <taxon>Branchiostoma</taxon>
    </lineage>
</organism>
<dbReference type="Gene3D" id="1.10.10.60">
    <property type="entry name" value="Homeodomain-like"/>
    <property type="match status" value="1"/>
</dbReference>
<dbReference type="InterPro" id="IPR000157">
    <property type="entry name" value="TIR_dom"/>
</dbReference>
<dbReference type="GO" id="GO:0007165">
    <property type="term" value="P:signal transduction"/>
    <property type="evidence" value="ECO:0007669"/>
    <property type="project" value="InterPro"/>
</dbReference>
<dbReference type="PANTHER" id="PTHR47508:SF1">
    <property type="entry name" value="NON-SPECIFIC SERINE_THREONINE PROTEIN KINASE"/>
    <property type="match status" value="1"/>
</dbReference>
<feature type="region of interest" description="Disordered" evidence="1">
    <location>
        <begin position="51"/>
        <end position="73"/>
    </location>
</feature>
<feature type="compositionally biased region" description="Basic and acidic residues" evidence="1">
    <location>
        <begin position="138"/>
        <end position="171"/>
    </location>
</feature>
<gene>
    <name evidence="4" type="ORF">BRAFLDRAFT_96757</name>
</gene>
<feature type="domain" description="Myb/SANT-like DNA-binding" evidence="3">
    <location>
        <begin position="2"/>
        <end position="40"/>
    </location>
</feature>
<accession>C3Z670</accession>
<evidence type="ECO:0000259" key="3">
    <source>
        <dbReference type="Pfam" id="PF13837"/>
    </source>
</evidence>
<name>C3Z670_BRAFL</name>
<dbReference type="InterPro" id="IPR044822">
    <property type="entry name" value="Myb_DNA-bind_4"/>
</dbReference>
<protein>
    <submittedName>
        <fullName evidence="4">Uncharacterized protein</fullName>
    </submittedName>
</protein>
<evidence type="ECO:0000313" key="4">
    <source>
        <dbReference type="EMBL" id="EEN51996.1"/>
    </source>
</evidence>
<dbReference type="Pfam" id="PF13676">
    <property type="entry name" value="TIR_2"/>
    <property type="match status" value="1"/>
</dbReference>
<dbReference type="PANTHER" id="PTHR47508">
    <property type="entry name" value="SAM DOMAIN-CONTAINING PROTEIN-RELATED"/>
    <property type="match status" value="1"/>
</dbReference>
<dbReference type="SUPFAM" id="SSF52200">
    <property type="entry name" value="Toll/Interleukin receptor TIR domain"/>
    <property type="match status" value="1"/>
</dbReference>
<sequence>MHRKRDIFEEISSGLMEIGFEKTAEQCKTKMKNLKSRNRNVGHFGTWTLRPATNQDISTPSRGHFGPRSRTLRPQAQAPIIAEPESLGAGLASDSMFDSLLPQPIRASSPSLLAVGRSPSPSLFVHEPMGFGTTTFHTEVKETETRDKKKEKEKDADSDGEEKKPGIKDQVKGSVSSLTSKSPTFEEVVTQMMKKTAVSDLGPVEVFLSYQWDHQKQVIQLHDMLEEMGHSCWMDIKEMGGGDQLYAAIDRGMRQAKVVISCVTPKYTESDNCRNEVALAHSLRKTIVPVLLENTAWPPEGPMAMPFAQLLYIDFSKESKQHPWQGPHFDELMASVEQSLKN</sequence>
<dbReference type="Pfam" id="PF13837">
    <property type="entry name" value="Myb_DNA-bind_4"/>
    <property type="match status" value="1"/>
</dbReference>
<dbReference type="EMBL" id="GG666584">
    <property type="protein sequence ID" value="EEN51996.1"/>
    <property type="molecule type" value="Genomic_DNA"/>
</dbReference>
<evidence type="ECO:0000259" key="2">
    <source>
        <dbReference type="Pfam" id="PF13676"/>
    </source>
</evidence>
<reference evidence="4" key="1">
    <citation type="journal article" date="2008" name="Nature">
        <title>The amphioxus genome and the evolution of the chordate karyotype.</title>
        <authorList>
            <consortium name="US DOE Joint Genome Institute (JGI-PGF)"/>
            <person name="Putnam N.H."/>
            <person name="Butts T."/>
            <person name="Ferrier D.E.K."/>
            <person name="Furlong R.F."/>
            <person name="Hellsten U."/>
            <person name="Kawashima T."/>
            <person name="Robinson-Rechavi M."/>
            <person name="Shoguchi E."/>
            <person name="Terry A."/>
            <person name="Yu J.-K."/>
            <person name="Benito-Gutierrez E.L."/>
            <person name="Dubchak I."/>
            <person name="Garcia-Fernandez J."/>
            <person name="Gibson-Brown J.J."/>
            <person name="Grigoriev I.V."/>
            <person name="Horton A.C."/>
            <person name="de Jong P.J."/>
            <person name="Jurka J."/>
            <person name="Kapitonov V.V."/>
            <person name="Kohara Y."/>
            <person name="Kuroki Y."/>
            <person name="Lindquist E."/>
            <person name="Lucas S."/>
            <person name="Osoegawa K."/>
            <person name="Pennacchio L.A."/>
            <person name="Salamov A.A."/>
            <person name="Satou Y."/>
            <person name="Sauka-Spengler T."/>
            <person name="Schmutz J."/>
            <person name="Shin-I T."/>
            <person name="Toyoda A."/>
            <person name="Bronner-Fraser M."/>
            <person name="Fujiyama A."/>
            <person name="Holland L.Z."/>
            <person name="Holland P.W.H."/>
            <person name="Satoh N."/>
            <person name="Rokhsar D.S."/>
        </authorList>
    </citation>
    <scope>NUCLEOTIDE SEQUENCE [LARGE SCALE GENOMIC DNA]</scope>
    <source>
        <strain evidence="4">S238N-H82</strain>
        <tissue evidence="4">Testes</tissue>
    </source>
</reference>
<dbReference type="Gene3D" id="3.40.50.10140">
    <property type="entry name" value="Toll/interleukin-1 receptor homology (TIR) domain"/>
    <property type="match status" value="1"/>
</dbReference>
<feature type="region of interest" description="Disordered" evidence="1">
    <location>
        <begin position="135"/>
        <end position="180"/>
    </location>
</feature>